<feature type="coiled-coil region" evidence="1">
    <location>
        <begin position="526"/>
        <end position="578"/>
    </location>
</feature>
<sequence length="1723" mass="191240">MHPADCAKSKMASPAEIVLAWTSRAVRERFRPRSELYKDRSSILQHGGRRLLVALAASVRGIIRHPVKATGHILGHKLEVKEAPEAVRHLSQRIPSSTRVTRSPQPELPKPKHFDRQQTLTREMLAFWQWVTMLRIDEIVLMPEEDPRKDDRRWLDPAEKAGIEMVKGEDGALIPKMALSISLEAITGCSLGSLFLLRMGKGCYALDSQEDLTRPAEITSRVRFYKSVAWLVFKFSKNMPSQPSLRLTWSLHAAKQISQSPSRCRCGDPFGMMEEEAADIRAKEREMASIKASSAEEQLSEVLQEARSLDFASVSHMFSTISKAQKDAEKDITDLEIGMVAFKETLHLRQLSVAELRSNKDEAVRERATKAQQGFDTEAKSAHELASAIEALDVQKKDSEKAFVASLQKELDEAMAAYAAFEEQNRSDDVNLAAAEARQRDAETRLREAEQAANDLRSELQEEGEGARTATEAVKRELAVQVSKVAQLEGSLGENRNQLKTIQRHVDSLTHAISWTGPSRAPKTRNVKVQEAVTSLSKQLQQEQQEKLESAAAEELERAEATTELTSAVAEIAQLQQARRRLCISLSLRLGSSHSHVFAGDGVKPRSMCKAHALPLLWQGILLPLAIAHSGSAKPAHVHIAYDGSASRERQESQLLRSRGLKPEGPEEGDKSEAQQAGWYIEDEVENTIAKAQSFDFDKKHEQMLRHIHYTAATSPTGRGPGVARDTWHISSHGPPVTDEAEGRIVEDQQRAEKAGLPPDFKSVPPVAAVMKKPPVSATLPPNLPKDCFKARHSTDIGEDETCPEACPLFAEDTMAGKHCVFKCVLETDCGVHTSATNLAQSVPDADVGFCRRCSVPGCSRCNRTAHSDVCGECLRGFALEEGACVFQLPIVGTLVQSMVYIALFIPVVYFIIWYVSLATRKKVNLDEEAQALQFRTQTKLCTVDTVTEDAPEERQLWPLKTNTLQVPVAGPGSVLFFRYQVFIMILSLVLLILWVTFLGLTGSQLSALGTEDPKSPRELCNVIHHGFEAQQTYMWAKSCFVLAAYVISVVLCMLFAIHQRRTFNRLNVFATHADFVALLDGLPAISGSEELEDLLKKEMEKASSEEIVGVSIGWHVGDDTERHNEQISKILEEDVLALENLKAEQDKAGEKEADEVQVFSRQRPKWLRIFDRVILTGMLGIDTIPPPPEELAATQASPAQGDGTSEAQGAEKEKDAAASSSAQEVEKEKAATAGKASETEKADAKVSSEPPEALCTKLQSSPTAVVVFRTETARDAALEKCKSIPFREATLTLKPLVTEPLGILWENMSIPNKLRRERLFASIKMIVLAGAAWAVCIYLPYAFYAASFSYSNGDKPSALMNMSLALIVVLGNLIMYTTCAEAAKRIGHMLRDTEAGVYMVLYTFAILFNILLDAAVGGYIAYRTAVANHARTYGGVLVSDLTRAQALFESFEIQRQLAFQVYKYCWPSTFLVPFIGEALFANCFTLHLARLVVKTFPHIKGYKAQQALQVFVPMDSGRYADVLINIAAAILIFFLPGGYTITLFVGLILSHVFIICFDHFRVLRCVPSFCFSSSVVDDYAQLLLILPCSLMLAAFVQKVNCSTESFCLQDSALGLTLMLSFAAHGTLHWCMLKFLVPKFGDVKEHVPTKLTYQEVASKIAPSWFNLNPAYCLRSKYFYKHEKPCTFFIQGREHVLRKSDQAMSFFEDQRPVAKEDYTKWKPA</sequence>
<feature type="transmembrane region" description="Helical" evidence="3">
    <location>
        <begin position="982"/>
        <end position="1001"/>
    </location>
</feature>
<proteinExistence type="predicted"/>
<feature type="compositionally biased region" description="Basic and acidic residues" evidence="2">
    <location>
        <begin position="661"/>
        <end position="673"/>
    </location>
</feature>
<keyword evidence="3" id="KW-0812">Transmembrane</keyword>
<accession>A0A1Q9CVN5</accession>
<dbReference type="PANTHER" id="PTHR13018">
    <property type="entry name" value="PROBABLE MEMBRANE PROTEIN DUF221-RELATED"/>
    <property type="match status" value="1"/>
</dbReference>
<keyword evidence="3" id="KW-0472">Membrane</keyword>
<feature type="region of interest" description="Disordered" evidence="2">
    <location>
        <begin position="90"/>
        <end position="113"/>
    </location>
</feature>
<dbReference type="GO" id="GO:0005227">
    <property type="term" value="F:calcium-activated cation channel activity"/>
    <property type="evidence" value="ECO:0007669"/>
    <property type="project" value="InterPro"/>
</dbReference>
<organism evidence="4 5">
    <name type="scientific">Symbiodinium microadriaticum</name>
    <name type="common">Dinoflagellate</name>
    <name type="synonym">Zooxanthella microadriatica</name>
    <dbReference type="NCBI Taxonomy" id="2951"/>
    <lineage>
        <taxon>Eukaryota</taxon>
        <taxon>Sar</taxon>
        <taxon>Alveolata</taxon>
        <taxon>Dinophyceae</taxon>
        <taxon>Suessiales</taxon>
        <taxon>Symbiodiniaceae</taxon>
        <taxon>Symbiodinium</taxon>
    </lineage>
</organism>
<feature type="transmembrane region" description="Helical" evidence="3">
    <location>
        <begin position="1035"/>
        <end position="1058"/>
    </location>
</feature>
<feature type="compositionally biased region" description="Basic and acidic residues" evidence="2">
    <location>
        <begin position="437"/>
        <end position="460"/>
    </location>
</feature>
<keyword evidence="3" id="KW-1133">Transmembrane helix</keyword>
<feature type="compositionally biased region" description="Basic and acidic residues" evidence="2">
    <location>
        <begin position="1238"/>
        <end position="1247"/>
    </location>
</feature>
<protein>
    <submittedName>
        <fullName evidence="4">Uncharacterized protein</fullName>
    </submittedName>
</protein>
<feature type="compositionally biased region" description="Polar residues" evidence="2">
    <location>
        <begin position="1195"/>
        <end position="1208"/>
    </location>
</feature>
<evidence type="ECO:0000256" key="2">
    <source>
        <dbReference type="SAM" id="MobiDB-lite"/>
    </source>
</evidence>
<dbReference type="GO" id="GO:0005886">
    <property type="term" value="C:plasma membrane"/>
    <property type="evidence" value="ECO:0007669"/>
    <property type="project" value="TreeGrafter"/>
</dbReference>
<feature type="transmembrane region" description="Helical" evidence="3">
    <location>
        <begin position="1326"/>
        <end position="1347"/>
    </location>
</feature>
<feature type="coiled-coil region" evidence="1">
    <location>
        <begin position="273"/>
        <end position="305"/>
    </location>
</feature>
<evidence type="ECO:0000256" key="1">
    <source>
        <dbReference type="SAM" id="Coils"/>
    </source>
</evidence>
<feature type="transmembrane region" description="Helical" evidence="3">
    <location>
        <begin position="1359"/>
        <end position="1377"/>
    </location>
</feature>
<evidence type="ECO:0000313" key="5">
    <source>
        <dbReference type="Proteomes" id="UP000186817"/>
    </source>
</evidence>
<gene>
    <name evidence="4" type="ORF">AK812_SmicGene31900</name>
</gene>
<feature type="compositionally biased region" description="Polar residues" evidence="2">
    <location>
        <begin position="93"/>
        <end position="104"/>
    </location>
</feature>
<keyword evidence="1" id="KW-0175">Coiled coil</keyword>
<dbReference type="Proteomes" id="UP000186817">
    <property type="component" value="Unassembled WGS sequence"/>
</dbReference>
<feature type="transmembrane region" description="Helical" evidence="3">
    <location>
        <begin position="1398"/>
        <end position="1423"/>
    </location>
</feature>
<feature type="transmembrane region" description="Helical" evidence="3">
    <location>
        <begin position="895"/>
        <end position="916"/>
    </location>
</feature>
<feature type="transmembrane region" description="Helical" evidence="3">
    <location>
        <begin position="1471"/>
        <end position="1494"/>
    </location>
</feature>
<dbReference type="OrthoDB" id="444509at2759"/>
<feature type="transmembrane region" description="Helical" evidence="3">
    <location>
        <begin position="1542"/>
        <end position="1559"/>
    </location>
</feature>
<keyword evidence="5" id="KW-1185">Reference proteome</keyword>
<name>A0A1Q9CVN5_SYMMI</name>
<reference evidence="4 5" key="1">
    <citation type="submission" date="2016-02" db="EMBL/GenBank/DDBJ databases">
        <title>Genome analysis of coral dinoflagellate symbionts highlights evolutionary adaptations to a symbiotic lifestyle.</title>
        <authorList>
            <person name="Aranda M."/>
            <person name="Li Y."/>
            <person name="Liew Y.J."/>
            <person name="Baumgarten S."/>
            <person name="Simakov O."/>
            <person name="Wilson M."/>
            <person name="Piel J."/>
            <person name="Ashoor H."/>
            <person name="Bougouffa S."/>
            <person name="Bajic V.B."/>
            <person name="Ryu T."/>
            <person name="Ravasi T."/>
            <person name="Bayer T."/>
            <person name="Micklem G."/>
            <person name="Kim H."/>
            <person name="Bhak J."/>
            <person name="Lajeunesse T.C."/>
            <person name="Voolstra C.R."/>
        </authorList>
    </citation>
    <scope>NUCLEOTIDE SEQUENCE [LARGE SCALE GENOMIC DNA]</scope>
    <source>
        <strain evidence="4 5">CCMP2467</strain>
    </source>
</reference>
<dbReference type="PANTHER" id="PTHR13018:SF5">
    <property type="entry name" value="RE44586P"/>
    <property type="match status" value="1"/>
</dbReference>
<dbReference type="EMBL" id="LSRX01000891">
    <property type="protein sequence ID" value="OLP86949.1"/>
    <property type="molecule type" value="Genomic_DNA"/>
</dbReference>
<feature type="region of interest" description="Disordered" evidence="2">
    <location>
        <begin position="437"/>
        <end position="471"/>
    </location>
</feature>
<dbReference type="InterPro" id="IPR045122">
    <property type="entry name" value="Csc1-like"/>
</dbReference>
<feature type="region of interest" description="Disordered" evidence="2">
    <location>
        <begin position="1186"/>
        <end position="1252"/>
    </location>
</feature>
<feature type="region of interest" description="Disordered" evidence="2">
    <location>
        <begin position="644"/>
        <end position="674"/>
    </location>
</feature>
<evidence type="ECO:0000256" key="3">
    <source>
        <dbReference type="SAM" id="Phobius"/>
    </source>
</evidence>
<comment type="caution">
    <text evidence="4">The sequence shown here is derived from an EMBL/GenBank/DDBJ whole genome shotgun (WGS) entry which is preliminary data.</text>
</comment>
<evidence type="ECO:0000313" key="4">
    <source>
        <dbReference type="EMBL" id="OLP86949.1"/>
    </source>
</evidence>